<dbReference type="AlphaFoldDB" id="A0A1E7FWL6"/>
<accession>A0A1E7FWL6</accession>
<keyword evidence="6" id="KW-0443">Lipid metabolism</keyword>
<proteinExistence type="predicted"/>
<evidence type="ECO:0008006" key="12">
    <source>
        <dbReference type="Google" id="ProtNLM"/>
    </source>
</evidence>
<organism evidence="10 11">
    <name type="scientific">Fragilariopsis cylindrus CCMP1102</name>
    <dbReference type="NCBI Taxonomy" id="635003"/>
    <lineage>
        <taxon>Eukaryota</taxon>
        <taxon>Sar</taxon>
        <taxon>Stramenopiles</taxon>
        <taxon>Ochrophyta</taxon>
        <taxon>Bacillariophyta</taxon>
        <taxon>Bacillariophyceae</taxon>
        <taxon>Bacillariophycidae</taxon>
        <taxon>Bacillariales</taxon>
        <taxon>Bacillariaceae</taxon>
        <taxon>Fragilariopsis</taxon>
    </lineage>
</organism>
<sequence>EQLQSIPNIITLSRLASTPLLCYWIVQEDYKLAIFGCLLAGMSDGIDGYVAKHHGGSTVLGTYLDPLADKVLINVLATSLWYNDILPTPLILIWATKDVILLGGMGWYLWKDQGTANFFHNSVATKSLTVTPSTLGKVNTGLQFATLVVGILTPVIPHYLFEPFLLQSLCWVTGTSSIVTFLSY</sequence>
<dbReference type="GO" id="GO:0032049">
    <property type="term" value="P:cardiolipin biosynthetic process"/>
    <property type="evidence" value="ECO:0007669"/>
    <property type="project" value="TreeGrafter"/>
</dbReference>
<evidence type="ECO:0000256" key="1">
    <source>
        <dbReference type="ARBA" id="ARBA00004141"/>
    </source>
</evidence>
<dbReference type="InterPro" id="IPR043130">
    <property type="entry name" value="CDP-OH_PTrfase_TM_dom"/>
</dbReference>
<evidence type="ECO:0000313" key="10">
    <source>
        <dbReference type="EMBL" id="OEU22525.1"/>
    </source>
</evidence>
<reference evidence="10 11" key="1">
    <citation type="submission" date="2016-09" db="EMBL/GenBank/DDBJ databases">
        <title>Extensive genetic diversity and differential bi-allelic expression allows diatom success in the polar Southern Ocean.</title>
        <authorList>
            <consortium name="DOE Joint Genome Institute"/>
            <person name="Mock T."/>
            <person name="Otillar R.P."/>
            <person name="Strauss J."/>
            <person name="Dupont C."/>
            <person name="Frickenhaus S."/>
            <person name="Maumus F."/>
            <person name="Mcmullan M."/>
            <person name="Sanges R."/>
            <person name="Schmutz J."/>
            <person name="Toseland A."/>
            <person name="Valas R."/>
            <person name="Veluchamy A."/>
            <person name="Ward B.J."/>
            <person name="Allen A."/>
            <person name="Barry K."/>
            <person name="Falciatore A."/>
            <person name="Ferrante M."/>
            <person name="Fortunato A.E."/>
            <person name="Gloeckner G."/>
            <person name="Gruber A."/>
            <person name="Hipkin R."/>
            <person name="Janech M."/>
            <person name="Kroth P."/>
            <person name="Leese F."/>
            <person name="Lindquist E."/>
            <person name="Lyon B.R."/>
            <person name="Martin J."/>
            <person name="Mayer C."/>
            <person name="Parker M."/>
            <person name="Quesneville H."/>
            <person name="Raymond J."/>
            <person name="Uhlig C."/>
            <person name="Valentin K.U."/>
            <person name="Worden A.Z."/>
            <person name="Armbrust E.V."/>
            <person name="Bowler C."/>
            <person name="Green B."/>
            <person name="Moulton V."/>
            <person name="Van Oosterhout C."/>
            <person name="Grigoriev I."/>
        </authorList>
    </citation>
    <scope>NUCLEOTIDE SEQUENCE [LARGE SCALE GENOMIC DNA]</scope>
    <source>
        <strain evidence="10 11">CCMP1102</strain>
    </source>
</reference>
<dbReference type="PANTHER" id="PTHR14269:SF60">
    <property type="entry name" value="CARDIOLIPIN SYNTHASE (CMP-FORMING)"/>
    <property type="match status" value="1"/>
</dbReference>
<evidence type="ECO:0000256" key="5">
    <source>
        <dbReference type="ARBA" id="ARBA00022989"/>
    </source>
</evidence>
<evidence type="ECO:0000256" key="2">
    <source>
        <dbReference type="ARBA" id="ARBA00022516"/>
    </source>
</evidence>
<evidence type="ECO:0000256" key="4">
    <source>
        <dbReference type="ARBA" id="ARBA00022692"/>
    </source>
</evidence>
<keyword evidence="2" id="KW-0444">Lipid biosynthesis</keyword>
<keyword evidence="9" id="KW-1208">Phospholipid metabolism</keyword>
<evidence type="ECO:0000256" key="8">
    <source>
        <dbReference type="ARBA" id="ARBA00023209"/>
    </source>
</evidence>
<keyword evidence="4" id="KW-0812">Transmembrane</keyword>
<dbReference type="InterPro" id="IPR000462">
    <property type="entry name" value="CDP-OH_P_trans"/>
</dbReference>
<dbReference type="GO" id="GO:0043337">
    <property type="term" value="F:cardiolipin synthase (CMP-forming)"/>
    <property type="evidence" value="ECO:0007669"/>
    <property type="project" value="TreeGrafter"/>
</dbReference>
<dbReference type="PANTHER" id="PTHR14269">
    <property type="entry name" value="CDP-DIACYLGLYCEROL--GLYCEROL-3-PHOSPHATE 3-PHOSPHATIDYLTRANSFERASE-RELATED"/>
    <property type="match status" value="1"/>
</dbReference>
<dbReference type="PIRSF" id="PIRSF000847">
    <property type="entry name" value="Phos_ph_gly_syn"/>
    <property type="match status" value="1"/>
</dbReference>
<feature type="non-terminal residue" evidence="10">
    <location>
        <position position="1"/>
    </location>
</feature>
<dbReference type="KEGG" id="fcy:FRACYDRAFT_153122"/>
<evidence type="ECO:0000256" key="6">
    <source>
        <dbReference type="ARBA" id="ARBA00023098"/>
    </source>
</evidence>
<dbReference type="InterPro" id="IPR050324">
    <property type="entry name" value="CDP-alcohol_PTase-I"/>
</dbReference>
<evidence type="ECO:0000256" key="3">
    <source>
        <dbReference type="ARBA" id="ARBA00022679"/>
    </source>
</evidence>
<dbReference type="Proteomes" id="UP000095751">
    <property type="component" value="Unassembled WGS sequence"/>
</dbReference>
<dbReference type="Gene3D" id="1.20.120.1760">
    <property type="match status" value="1"/>
</dbReference>
<feature type="non-terminal residue" evidence="10">
    <location>
        <position position="184"/>
    </location>
</feature>
<protein>
    <recommendedName>
        <fullName evidence="12">CDP-alcohol phosphatidyltransferase</fullName>
    </recommendedName>
</protein>
<keyword evidence="5" id="KW-1133">Transmembrane helix</keyword>
<dbReference type="InParanoid" id="A0A1E7FWL6"/>
<keyword evidence="7" id="KW-0472">Membrane</keyword>
<name>A0A1E7FWL6_9STRA</name>
<comment type="subcellular location">
    <subcellularLocation>
        <location evidence="1">Membrane</location>
        <topology evidence="1">Multi-pass membrane protein</topology>
    </subcellularLocation>
</comment>
<evidence type="ECO:0000256" key="9">
    <source>
        <dbReference type="ARBA" id="ARBA00023264"/>
    </source>
</evidence>
<dbReference type="GO" id="GO:0016020">
    <property type="term" value="C:membrane"/>
    <property type="evidence" value="ECO:0007669"/>
    <property type="project" value="UniProtKB-SubCell"/>
</dbReference>
<dbReference type="GO" id="GO:0008444">
    <property type="term" value="F:CDP-diacylglycerol-glycerol-3-phosphate 3-phosphatidyltransferase activity"/>
    <property type="evidence" value="ECO:0007669"/>
    <property type="project" value="InterPro"/>
</dbReference>
<dbReference type="InterPro" id="IPR004570">
    <property type="entry name" value="Phosphatidylglycerol_P_synth"/>
</dbReference>
<dbReference type="EMBL" id="KV784353">
    <property type="protein sequence ID" value="OEU22525.1"/>
    <property type="molecule type" value="Genomic_DNA"/>
</dbReference>
<dbReference type="OrthoDB" id="10020554at2759"/>
<keyword evidence="11" id="KW-1185">Reference proteome</keyword>
<keyword evidence="3" id="KW-0808">Transferase</keyword>
<dbReference type="Pfam" id="PF01066">
    <property type="entry name" value="CDP-OH_P_transf"/>
    <property type="match status" value="1"/>
</dbReference>
<dbReference type="GO" id="GO:0005739">
    <property type="term" value="C:mitochondrion"/>
    <property type="evidence" value="ECO:0007669"/>
    <property type="project" value="TreeGrafter"/>
</dbReference>
<keyword evidence="8" id="KW-0594">Phospholipid biosynthesis</keyword>
<gene>
    <name evidence="10" type="ORF">FRACYDRAFT_153122</name>
</gene>
<evidence type="ECO:0000313" key="11">
    <source>
        <dbReference type="Proteomes" id="UP000095751"/>
    </source>
</evidence>
<evidence type="ECO:0000256" key="7">
    <source>
        <dbReference type="ARBA" id="ARBA00023136"/>
    </source>
</evidence>